<gene>
    <name evidence="3" type="ORF">T552_02259</name>
</gene>
<name>A0A0W4ZFW4_PNEC8</name>
<feature type="region of interest" description="Disordered" evidence="1">
    <location>
        <begin position="154"/>
        <end position="183"/>
    </location>
</feature>
<evidence type="ECO:0000313" key="3">
    <source>
        <dbReference type="EMBL" id="KTW27276.1"/>
    </source>
</evidence>
<dbReference type="Proteomes" id="UP000054454">
    <property type="component" value="Unassembled WGS sequence"/>
</dbReference>
<feature type="region of interest" description="Disordered" evidence="1">
    <location>
        <begin position="1"/>
        <end position="117"/>
    </location>
</feature>
<dbReference type="OrthoDB" id="21120at2759"/>
<dbReference type="Pfam" id="PF10252">
    <property type="entry name" value="PP28"/>
    <property type="match status" value="1"/>
</dbReference>
<sequence>MTRKKFGKPVRGGGKCFSTELMLNQDGTLQTDTTPKTWREIEETSSDSEDSGKNTSDSDISNSENQSSFFKREKKESKSSSQPIIEVQNPNRVKKQNFKPSDLSKQEFQELSRKDRDALEKRIAKERYEKLHSEGKTEKAKADLARLAIVRKEREEKARQRKAEQEAKETAAQARTEKFLKLN</sequence>
<evidence type="ECO:0000313" key="4">
    <source>
        <dbReference type="Proteomes" id="UP000054454"/>
    </source>
</evidence>
<dbReference type="PANTHER" id="PTHR22055">
    <property type="entry name" value="28 KDA HEAT- AND ACID-STABLE PHOSPHOPROTEIN PDGF-ASSOCIATED PROTEIN"/>
    <property type="match status" value="1"/>
</dbReference>
<comment type="caution">
    <text evidence="3">The sequence shown here is derived from an EMBL/GenBank/DDBJ whole genome shotgun (WGS) entry which is preliminary data.</text>
</comment>
<feature type="compositionally biased region" description="Basic and acidic residues" evidence="1">
    <location>
        <begin position="102"/>
        <end position="117"/>
    </location>
</feature>
<protein>
    <recommendedName>
        <fullName evidence="2">Casein kinase substrate phosphoprotein PP28 domain-containing protein</fullName>
    </recommendedName>
</protein>
<dbReference type="GeneID" id="28937012"/>
<keyword evidence="4" id="KW-1185">Reference proteome</keyword>
<evidence type="ECO:0000256" key="1">
    <source>
        <dbReference type="SAM" id="MobiDB-lite"/>
    </source>
</evidence>
<dbReference type="EMBL" id="LFVZ01000010">
    <property type="protein sequence ID" value="KTW27276.1"/>
    <property type="molecule type" value="Genomic_DNA"/>
</dbReference>
<organism evidence="3 4">
    <name type="scientific">Pneumocystis carinii (strain B80)</name>
    <name type="common">Rat pneumocystis pneumonia agent</name>
    <name type="synonym">Pneumocystis carinii f. sp. carinii</name>
    <dbReference type="NCBI Taxonomy" id="1408658"/>
    <lineage>
        <taxon>Eukaryota</taxon>
        <taxon>Fungi</taxon>
        <taxon>Dikarya</taxon>
        <taxon>Ascomycota</taxon>
        <taxon>Taphrinomycotina</taxon>
        <taxon>Pneumocystomycetes</taxon>
        <taxon>Pneumocystaceae</taxon>
        <taxon>Pneumocystis</taxon>
    </lineage>
</organism>
<feature type="domain" description="Casein kinase substrate phosphoprotein PP28" evidence="2">
    <location>
        <begin position="89"/>
        <end position="166"/>
    </location>
</feature>
<dbReference type="InterPro" id="IPR039876">
    <property type="entry name" value="HAP28"/>
</dbReference>
<accession>A0A0W4ZFW4</accession>
<feature type="compositionally biased region" description="Polar residues" evidence="1">
    <location>
        <begin position="21"/>
        <end position="36"/>
    </location>
</feature>
<dbReference type="InterPro" id="IPR019380">
    <property type="entry name" value="Casein_kinase_sb_PP28"/>
</dbReference>
<evidence type="ECO:0000259" key="2">
    <source>
        <dbReference type="Pfam" id="PF10252"/>
    </source>
</evidence>
<dbReference type="RefSeq" id="XP_018225318.1">
    <property type="nucleotide sequence ID" value="XM_018370809.1"/>
</dbReference>
<proteinExistence type="predicted"/>
<dbReference type="AlphaFoldDB" id="A0A0W4ZFW4"/>
<reference evidence="4" key="1">
    <citation type="journal article" date="2016" name="Nat. Commun.">
        <title>Genome analysis of three Pneumocystis species reveals adaptation mechanisms to life exclusively in mammalian hosts.</title>
        <authorList>
            <person name="Ma L."/>
            <person name="Chen Z."/>
            <person name="Huang D.W."/>
            <person name="Kutty G."/>
            <person name="Ishihara M."/>
            <person name="Wang H."/>
            <person name="Abouelleil A."/>
            <person name="Bishop L."/>
            <person name="Davey E."/>
            <person name="Deng R."/>
            <person name="Deng X."/>
            <person name="Fan L."/>
            <person name="Fantoni G."/>
            <person name="Fitzgerald M."/>
            <person name="Gogineni E."/>
            <person name="Goldberg J.M."/>
            <person name="Handley G."/>
            <person name="Hu X."/>
            <person name="Huber C."/>
            <person name="Jiao X."/>
            <person name="Jones K."/>
            <person name="Levin J.Z."/>
            <person name="Liu Y."/>
            <person name="Macdonald P."/>
            <person name="Melnikov A."/>
            <person name="Raley C."/>
            <person name="Sassi M."/>
            <person name="Sherman B.T."/>
            <person name="Song X."/>
            <person name="Sykes S."/>
            <person name="Tran B."/>
            <person name="Walsh L."/>
            <person name="Xia Y."/>
            <person name="Yang J."/>
            <person name="Young S."/>
            <person name="Zeng Q."/>
            <person name="Zheng X."/>
            <person name="Stephens R."/>
            <person name="Nusbaum C."/>
            <person name="Birren B.W."/>
            <person name="Azadi P."/>
            <person name="Lempicki R.A."/>
            <person name="Cuomo C.A."/>
            <person name="Kovacs J.A."/>
        </authorList>
    </citation>
    <scope>NUCLEOTIDE SEQUENCE [LARGE SCALE GENOMIC DNA]</scope>
    <source>
        <strain evidence="4">B80</strain>
    </source>
</reference>
<dbReference type="VEuPathDB" id="FungiDB:T552_02259"/>
<feature type="compositionally biased region" description="Polar residues" evidence="1">
    <location>
        <begin position="53"/>
        <end position="66"/>
    </location>
</feature>